<dbReference type="EMBL" id="BABT02000007">
    <property type="protein sequence ID" value="GAA93582.1"/>
    <property type="molecule type" value="Genomic_DNA"/>
</dbReference>
<dbReference type="GO" id="GO:0007017">
    <property type="term" value="P:microtubule-based process"/>
    <property type="evidence" value="ECO:0007669"/>
    <property type="project" value="InterPro"/>
</dbReference>
<comment type="caution">
    <text evidence="4">The sequence shown here is derived from an EMBL/GenBank/DDBJ whole genome shotgun (WGS) entry which is preliminary data.</text>
</comment>
<sequence>MSVDLPGPAEPGMSKYNDLPDIDNAPEVYETAEPATVVARDNDSDDETEAAPEPQPGLETTRLDVTSARTKFHSARLNGSAPVRGLKGTRRVLPDSEQYEIRLPNHGSDEASTSETPLQRLRRLRMEVAELEDDLAATTKKDVKGKGPEITPALMLSQLKLLKSDLTQIAGTAEQTEAAPVANGTQLMIDTIGSSLPVASASIVAPRASAQLSDDELAAHLDERLNKLERVIGAQQVNLDNSDKMPPPLVVSLNKINHQLQLISQPRHLDTVSRRIRSLVSDLERLHDTRRKLGDTRPINLALSGFTVISPGNPSAGTVANLTVGSNTDLPVDTVKKIDELYDLLPRIEPLLPLVPHLLDRLRSLARLHTSAATFAAELQTAKEEVARLAESDGSIKEILTNLETSSKANEERIKANMALIEKRIAALS</sequence>
<dbReference type="GO" id="GO:0005869">
    <property type="term" value="C:dynactin complex"/>
    <property type="evidence" value="ECO:0007669"/>
    <property type="project" value="InterPro"/>
</dbReference>
<dbReference type="PANTHER" id="PTHR15346">
    <property type="entry name" value="DYNACTIN SUBUNIT"/>
    <property type="match status" value="1"/>
</dbReference>
<evidence type="ECO:0000256" key="2">
    <source>
        <dbReference type="ARBA" id="ARBA00022490"/>
    </source>
</evidence>
<evidence type="ECO:0000256" key="3">
    <source>
        <dbReference type="SAM" id="MobiDB-lite"/>
    </source>
</evidence>
<proteinExistence type="predicted"/>
<dbReference type="Proteomes" id="UP000009131">
    <property type="component" value="Unassembled WGS sequence"/>
</dbReference>
<organism evidence="4 5">
    <name type="scientific">Mixia osmundae (strain CBS 9802 / IAM 14324 / JCM 22182 / KY 12970)</name>
    <dbReference type="NCBI Taxonomy" id="764103"/>
    <lineage>
        <taxon>Eukaryota</taxon>
        <taxon>Fungi</taxon>
        <taxon>Dikarya</taxon>
        <taxon>Basidiomycota</taxon>
        <taxon>Pucciniomycotina</taxon>
        <taxon>Mixiomycetes</taxon>
        <taxon>Mixiales</taxon>
        <taxon>Mixiaceae</taxon>
        <taxon>Mixia</taxon>
    </lineage>
</organism>
<feature type="region of interest" description="Disordered" evidence="3">
    <location>
        <begin position="1"/>
        <end position="63"/>
    </location>
</feature>
<name>G7DSM2_MIXOS</name>
<dbReference type="STRING" id="764103.G7DSM2"/>
<gene>
    <name evidence="4" type="primary">Mo00226</name>
    <name evidence="4" type="ORF">E5Q_00226</name>
</gene>
<dbReference type="OMA" id="SDMDIQP"/>
<reference evidence="4 5" key="1">
    <citation type="journal article" date="2011" name="J. Gen. Appl. Microbiol.">
        <title>Draft genome sequencing of the enigmatic basidiomycete Mixia osmundae.</title>
        <authorList>
            <person name="Nishida H."/>
            <person name="Nagatsuka Y."/>
            <person name="Sugiyama J."/>
        </authorList>
    </citation>
    <scope>NUCLEOTIDE SEQUENCE [LARGE SCALE GENOMIC DNA]</scope>
    <source>
        <strain evidence="5">CBS 9802 / IAM 14324 / JCM 22182 / KY 12970</strain>
    </source>
</reference>
<evidence type="ECO:0008006" key="6">
    <source>
        <dbReference type="Google" id="ProtNLM"/>
    </source>
</evidence>
<accession>G7DSM2</accession>
<keyword evidence="2" id="KW-0963">Cytoplasm</keyword>
<dbReference type="RefSeq" id="XP_014566514.1">
    <property type="nucleotide sequence ID" value="XM_014711028.1"/>
</dbReference>
<dbReference type="FunCoup" id="G7DSM2">
    <property type="interactions" value="16"/>
</dbReference>
<evidence type="ECO:0000313" key="5">
    <source>
        <dbReference type="Proteomes" id="UP000009131"/>
    </source>
</evidence>
<dbReference type="InterPro" id="IPR028133">
    <property type="entry name" value="Dynamitin"/>
</dbReference>
<dbReference type="HOGENOM" id="CLU_033559_0_0_1"/>
<protein>
    <recommendedName>
        <fullName evidence="6">Dynactin subunit 2</fullName>
    </recommendedName>
</protein>
<evidence type="ECO:0000313" key="4">
    <source>
        <dbReference type="EMBL" id="GAA93582.1"/>
    </source>
</evidence>
<dbReference type="Pfam" id="PF04912">
    <property type="entry name" value="Dynamitin"/>
    <property type="match status" value="1"/>
</dbReference>
<dbReference type="eggNOG" id="KOG3958">
    <property type="taxonomic scope" value="Eukaryota"/>
</dbReference>
<comment type="subcellular location">
    <subcellularLocation>
        <location evidence="1">Cytoplasm</location>
    </subcellularLocation>
</comment>
<dbReference type="AlphaFoldDB" id="G7DSM2"/>
<reference evidence="4 5" key="2">
    <citation type="journal article" date="2012" name="Open Biol.">
        <title>Characteristics of nucleosomes and linker DNA regions on the genome of the basidiomycete Mixia osmundae revealed by mono- and dinucleosome mapping.</title>
        <authorList>
            <person name="Nishida H."/>
            <person name="Kondo S."/>
            <person name="Matsumoto T."/>
            <person name="Suzuki Y."/>
            <person name="Yoshikawa H."/>
            <person name="Taylor T.D."/>
            <person name="Sugiyama J."/>
        </authorList>
    </citation>
    <scope>NUCLEOTIDE SEQUENCE [LARGE SCALE GENOMIC DNA]</scope>
    <source>
        <strain evidence="5">CBS 9802 / IAM 14324 / JCM 22182 / KY 12970</strain>
    </source>
</reference>
<keyword evidence="5" id="KW-1185">Reference proteome</keyword>
<dbReference type="OrthoDB" id="4977at2759"/>
<dbReference type="GO" id="GO:0005737">
    <property type="term" value="C:cytoplasm"/>
    <property type="evidence" value="ECO:0007669"/>
    <property type="project" value="UniProtKB-SubCell"/>
</dbReference>
<dbReference type="InParanoid" id="G7DSM2"/>
<feature type="region of interest" description="Disordered" evidence="3">
    <location>
        <begin position="95"/>
        <end position="119"/>
    </location>
</feature>
<evidence type="ECO:0000256" key="1">
    <source>
        <dbReference type="ARBA" id="ARBA00004496"/>
    </source>
</evidence>